<evidence type="ECO:0000313" key="4">
    <source>
        <dbReference type="Proteomes" id="UP000256542"/>
    </source>
</evidence>
<name>A0A3E0DR71_9GAMM</name>
<dbReference type="PANTHER" id="PTHR42852:SF17">
    <property type="entry name" value="THIOREDOXIN-LIKE PROTEIN HI_1115"/>
    <property type="match status" value="1"/>
</dbReference>
<organism evidence="3 4">
    <name type="scientific">Marinomonas pollencensis</name>
    <dbReference type="NCBI Taxonomy" id="491954"/>
    <lineage>
        <taxon>Bacteria</taxon>
        <taxon>Pseudomonadati</taxon>
        <taxon>Pseudomonadota</taxon>
        <taxon>Gammaproteobacteria</taxon>
        <taxon>Oceanospirillales</taxon>
        <taxon>Oceanospirillaceae</taxon>
        <taxon>Marinomonas</taxon>
    </lineage>
</organism>
<dbReference type="EMBL" id="QUNG01000002">
    <property type="protein sequence ID" value="REG85590.1"/>
    <property type="molecule type" value="Genomic_DNA"/>
</dbReference>
<keyword evidence="1" id="KW-0812">Transmembrane</keyword>
<feature type="transmembrane region" description="Helical" evidence="1">
    <location>
        <begin position="6"/>
        <end position="23"/>
    </location>
</feature>
<evidence type="ECO:0000256" key="1">
    <source>
        <dbReference type="SAM" id="Phobius"/>
    </source>
</evidence>
<dbReference type="InterPro" id="IPR000866">
    <property type="entry name" value="AhpC/TSA"/>
</dbReference>
<dbReference type="AlphaFoldDB" id="A0A3E0DR71"/>
<dbReference type="PANTHER" id="PTHR42852">
    <property type="entry name" value="THIOL:DISULFIDE INTERCHANGE PROTEIN DSBE"/>
    <property type="match status" value="1"/>
</dbReference>
<comment type="caution">
    <text evidence="3">The sequence shown here is derived from an EMBL/GenBank/DDBJ whole genome shotgun (WGS) entry which is preliminary data.</text>
</comment>
<dbReference type="InterPro" id="IPR036249">
    <property type="entry name" value="Thioredoxin-like_sf"/>
</dbReference>
<dbReference type="RefSeq" id="WP_181903032.1">
    <property type="nucleotide sequence ID" value="NZ_QUNG01000002.1"/>
</dbReference>
<keyword evidence="1" id="KW-1133">Transmembrane helix</keyword>
<keyword evidence="1" id="KW-0472">Membrane</keyword>
<dbReference type="SUPFAM" id="SSF52833">
    <property type="entry name" value="Thioredoxin-like"/>
    <property type="match status" value="1"/>
</dbReference>
<feature type="transmembrane region" description="Helical" evidence="1">
    <location>
        <begin position="61"/>
        <end position="81"/>
    </location>
</feature>
<dbReference type="GO" id="GO:0016491">
    <property type="term" value="F:oxidoreductase activity"/>
    <property type="evidence" value="ECO:0007669"/>
    <property type="project" value="InterPro"/>
</dbReference>
<dbReference type="GO" id="GO:0016209">
    <property type="term" value="F:antioxidant activity"/>
    <property type="evidence" value="ECO:0007669"/>
    <property type="project" value="InterPro"/>
</dbReference>
<dbReference type="Pfam" id="PF00578">
    <property type="entry name" value="AhpC-TSA"/>
    <property type="match status" value="1"/>
</dbReference>
<gene>
    <name evidence="3" type="ORF">DFP81_102123</name>
</gene>
<reference evidence="3 4" key="1">
    <citation type="submission" date="2018-08" db="EMBL/GenBank/DDBJ databases">
        <title>Genomic Encyclopedia of Type Strains, Phase III (KMG-III): the genomes of soil and plant-associated and newly described type strains.</title>
        <authorList>
            <person name="Whitman W."/>
        </authorList>
    </citation>
    <scope>NUCLEOTIDE SEQUENCE [LARGE SCALE GENOMIC DNA]</scope>
    <source>
        <strain evidence="3 4">CECT 7375</strain>
    </source>
</reference>
<dbReference type="InterPro" id="IPR050553">
    <property type="entry name" value="Thioredoxin_ResA/DsbE_sf"/>
</dbReference>
<feature type="transmembrane region" description="Helical" evidence="1">
    <location>
        <begin position="35"/>
        <end position="55"/>
    </location>
</feature>
<protein>
    <submittedName>
        <fullName evidence="3">Peroxiredoxin</fullName>
    </submittedName>
</protein>
<feature type="domain" description="Thioredoxin" evidence="2">
    <location>
        <begin position="96"/>
        <end position="268"/>
    </location>
</feature>
<dbReference type="PROSITE" id="PS51352">
    <property type="entry name" value="THIOREDOXIN_2"/>
    <property type="match status" value="1"/>
</dbReference>
<sequence length="269" mass="30064">MIDIYISLVAALSTIAGAFSYFSKVKNRQTPKMPLLFIMSLIVGSVFGVAALYVTAQSPSWSTIVVILLATMPVMMSAVFYKTFKESKSPLGDIQVQVGDKVLPFAATRENGSEFTHEELKGQRILLKFFRGSWCPYCSMELKMFEEMKPIFDRFNVKIVALSNDEVAAAQKHQQRDHLTHEILSDPDLKVIKKYGVEHHKALGGDGVSSMTLFGLPFPTKMKYKPMAIPTSILIDEYGVIQWIDQAEDVRLRASEEKLLAALNASFAN</sequence>
<evidence type="ECO:0000313" key="3">
    <source>
        <dbReference type="EMBL" id="REG85590.1"/>
    </source>
</evidence>
<accession>A0A3E0DR71</accession>
<dbReference type="InterPro" id="IPR013766">
    <property type="entry name" value="Thioredoxin_domain"/>
</dbReference>
<dbReference type="Proteomes" id="UP000256542">
    <property type="component" value="Unassembled WGS sequence"/>
</dbReference>
<evidence type="ECO:0000259" key="2">
    <source>
        <dbReference type="PROSITE" id="PS51352"/>
    </source>
</evidence>
<keyword evidence="4" id="KW-1185">Reference proteome</keyword>
<dbReference type="Gene3D" id="3.40.30.10">
    <property type="entry name" value="Glutaredoxin"/>
    <property type="match status" value="1"/>
</dbReference>
<proteinExistence type="predicted"/>